<dbReference type="OrthoDB" id="1260535at2"/>
<dbReference type="PROSITE" id="PS51257">
    <property type="entry name" value="PROKAR_LIPOPROTEIN"/>
    <property type="match status" value="1"/>
</dbReference>
<dbReference type="RefSeq" id="WP_076507115.1">
    <property type="nucleotide sequence ID" value="NZ_FTNY01000003.1"/>
</dbReference>
<dbReference type="Proteomes" id="UP000186373">
    <property type="component" value="Unassembled WGS sequence"/>
</dbReference>
<accession>A0A1N7IED5</accession>
<evidence type="ECO:0000313" key="2">
    <source>
        <dbReference type="Proteomes" id="UP000186373"/>
    </source>
</evidence>
<name>A0A1N7IED5_9FLAO</name>
<evidence type="ECO:0000313" key="1">
    <source>
        <dbReference type="EMBL" id="SIS35428.1"/>
    </source>
</evidence>
<organism evidence="1 2">
    <name type="scientific">Chryseobacterium shigense</name>
    <dbReference type="NCBI Taxonomy" id="297244"/>
    <lineage>
        <taxon>Bacteria</taxon>
        <taxon>Pseudomonadati</taxon>
        <taxon>Bacteroidota</taxon>
        <taxon>Flavobacteriia</taxon>
        <taxon>Flavobacteriales</taxon>
        <taxon>Weeksellaceae</taxon>
        <taxon>Chryseobacterium group</taxon>
        <taxon>Chryseobacterium</taxon>
    </lineage>
</organism>
<dbReference type="EMBL" id="FTNY01000003">
    <property type="protein sequence ID" value="SIS35428.1"/>
    <property type="molecule type" value="Genomic_DNA"/>
</dbReference>
<gene>
    <name evidence="1" type="ORF">SAMN05421639_103284</name>
</gene>
<dbReference type="AlphaFoldDB" id="A0A1N7IED5"/>
<reference evidence="2" key="1">
    <citation type="submission" date="2017-01" db="EMBL/GenBank/DDBJ databases">
        <authorList>
            <person name="Varghese N."/>
            <person name="Submissions S."/>
        </authorList>
    </citation>
    <scope>NUCLEOTIDE SEQUENCE [LARGE SCALE GENOMIC DNA]</scope>
    <source>
        <strain evidence="2">DSM 17126</strain>
    </source>
</reference>
<protein>
    <submittedName>
        <fullName evidence="1">Uncharacterized protein</fullName>
    </submittedName>
</protein>
<proteinExistence type="predicted"/>
<sequence length="171" mass="20304">MKSLIIAFFVIFSFSGCKSQKRNNSNFNNDNINFKYSRLYYKDSVVVESDMYNSYTGLYQYKEYNFGFGEDKNISTTIKLSEKELQNIYQLYLLLNPKYLSECTYMDGKLLYKSTIAFNVNAAKDETLKSSECSNDKKENEKYSKIETLVYDLIMKSPEYRKAFYWEFIKK</sequence>
<keyword evidence="2" id="KW-1185">Reference proteome</keyword>